<evidence type="ECO:0000313" key="2">
    <source>
        <dbReference type="Proteomes" id="UP000030645"/>
    </source>
</evidence>
<evidence type="ECO:0000313" key="1">
    <source>
        <dbReference type="EMBL" id="EXB74734.1"/>
    </source>
</evidence>
<dbReference type="EMBL" id="KE344656">
    <property type="protein sequence ID" value="EXB74734.1"/>
    <property type="molecule type" value="Genomic_DNA"/>
</dbReference>
<name>W9R6K7_9ROSA</name>
<protein>
    <submittedName>
        <fullName evidence="1">Uncharacterized protein</fullName>
    </submittedName>
</protein>
<sequence>MKEMTVVKTLSVNQHCMRTKSHGEGCDISIRAGGDQCATSGQWRQQIVGIVMSWWISVAMSNRDLWSQL</sequence>
<proteinExistence type="predicted"/>
<accession>W9R6K7</accession>
<keyword evidence="2" id="KW-1185">Reference proteome</keyword>
<organism evidence="1 2">
    <name type="scientific">Morus notabilis</name>
    <dbReference type="NCBI Taxonomy" id="981085"/>
    <lineage>
        <taxon>Eukaryota</taxon>
        <taxon>Viridiplantae</taxon>
        <taxon>Streptophyta</taxon>
        <taxon>Embryophyta</taxon>
        <taxon>Tracheophyta</taxon>
        <taxon>Spermatophyta</taxon>
        <taxon>Magnoliopsida</taxon>
        <taxon>eudicotyledons</taxon>
        <taxon>Gunneridae</taxon>
        <taxon>Pentapetalae</taxon>
        <taxon>rosids</taxon>
        <taxon>fabids</taxon>
        <taxon>Rosales</taxon>
        <taxon>Moraceae</taxon>
        <taxon>Moreae</taxon>
        <taxon>Morus</taxon>
    </lineage>
</organism>
<reference evidence="2" key="1">
    <citation type="submission" date="2013-01" db="EMBL/GenBank/DDBJ databases">
        <title>Draft Genome Sequence of a Mulberry Tree, Morus notabilis C.K. Schneid.</title>
        <authorList>
            <person name="He N."/>
            <person name="Zhao S."/>
        </authorList>
    </citation>
    <scope>NUCLEOTIDE SEQUENCE</scope>
</reference>
<dbReference type="AlphaFoldDB" id="W9R6K7"/>
<gene>
    <name evidence="1" type="ORF">L484_011013</name>
</gene>
<dbReference type="Proteomes" id="UP000030645">
    <property type="component" value="Unassembled WGS sequence"/>
</dbReference>